<reference evidence="1 2" key="1">
    <citation type="journal article" date="2018" name="Sci. Rep.">
        <title>Genomic signatures of local adaptation to the degree of environmental predictability in rotifers.</title>
        <authorList>
            <person name="Franch-Gras L."/>
            <person name="Hahn C."/>
            <person name="Garcia-Roger E.M."/>
            <person name="Carmona M.J."/>
            <person name="Serra M."/>
            <person name="Gomez A."/>
        </authorList>
    </citation>
    <scope>NUCLEOTIDE SEQUENCE [LARGE SCALE GENOMIC DNA]</scope>
    <source>
        <strain evidence="1">HYR1</strain>
    </source>
</reference>
<dbReference type="Proteomes" id="UP000276133">
    <property type="component" value="Unassembled WGS sequence"/>
</dbReference>
<evidence type="ECO:0000313" key="2">
    <source>
        <dbReference type="Proteomes" id="UP000276133"/>
    </source>
</evidence>
<sequence>MDRFLYIIMSITFIYLSTNSFRMVDPMSILEISIDFVNLILVLSDPEHKFVTLACVNFFIEIKPKKTLYFNSNPIKEFEIVRRFAFVQFELNILPNLFLKFLLYIFDKDNLKAKN</sequence>
<accession>A0A3M7PPV1</accession>
<protein>
    <submittedName>
        <fullName evidence="1">Uncharacterized protein</fullName>
    </submittedName>
</protein>
<gene>
    <name evidence="1" type="ORF">BpHYR1_051589</name>
</gene>
<keyword evidence="2" id="KW-1185">Reference proteome</keyword>
<evidence type="ECO:0000313" key="1">
    <source>
        <dbReference type="EMBL" id="RNA01080.1"/>
    </source>
</evidence>
<dbReference type="AlphaFoldDB" id="A0A3M7PPV1"/>
<proteinExistence type="predicted"/>
<name>A0A3M7PPV1_BRAPC</name>
<organism evidence="1 2">
    <name type="scientific">Brachionus plicatilis</name>
    <name type="common">Marine rotifer</name>
    <name type="synonym">Brachionus muelleri</name>
    <dbReference type="NCBI Taxonomy" id="10195"/>
    <lineage>
        <taxon>Eukaryota</taxon>
        <taxon>Metazoa</taxon>
        <taxon>Spiralia</taxon>
        <taxon>Gnathifera</taxon>
        <taxon>Rotifera</taxon>
        <taxon>Eurotatoria</taxon>
        <taxon>Monogononta</taxon>
        <taxon>Pseudotrocha</taxon>
        <taxon>Ploima</taxon>
        <taxon>Brachionidae</taxon>
        <taxon>Brachionus</taxon>
    </lineage>
</organism>
<comment type="caution">
    <text evidence="1">The sequence shown here is derived from an EMBL/GenBank/DDBJ whole genome shotgun (WGS) entry which is preliminary data.</text>
</comment>
<dbReference type="EMBL" id="REGN01009484">
    <property type="protein sequence ID" value="RNA01080.1"/>
    <property type="molecule type" value="Genomic_DNA"/>
</dbReference>